<dbReference type="Proteomes" id="UP001139414">
    <property type="component" value="Unassembled WGS sequence"/>
</dbReference>
<evidence type="ECO:0000313" key="3">
    <source>
        <dbReference type="Proteomes" id="UP001139414"/>
    </source>
</evidence>
<dbReference type="RefSeq" id="WP_229337086.1">
    <property type="nucleotide sequence ID" value="NZ_JAJBZG010000001.1"/>
</dbReference>
<feature type="transmembrane region" description="Helical" evidence="1">
    <location>
        <begin position="36"/>
        <end position="53"/>
    </location>
</feature>
<keyword evidence="1" id="KW-0472">Membrane</keyword>
<sequence>MKHTLKIFVIYFIAFFTLFIGSQYLLENLFPELDHLYNLLIAGVFTIILCPRLNKVQTENGSRTQLKWLFRKEPLIK</sequence>
<protein>
    <submittedName>
        <fullName evidence="2">Uncharacterized protein</fullName>
    </submittedName>
</protein>
<comment type="caution">
    <text evidence="2">The sequence shown here is derived from an EMBL/GenBank/DDBJ whole genome shotgun (WGS) entry which is preliminary data.</text>
</comment>
<accession>A0A9X1RT18</accession>
<organism evidence="2 3">
    <name type="scientific">Christiangramia sediminis</name>
    <dbReference type="NCBI Taxonomy" id="2881336"/>
    <lineage>
        <taxon>Bacteria</taxon>
        <taxon>Pseudomonadati</taxon>
        <taxon>Bacteroidota</taxon>
        <taxon>Flavobacteriia</taxon>
        <taxon>Flavobacteriales</taxon>
        <taxon>Flavobacteriaceae</taxon>
        <taxon>Christiangramia</taxon>
    </lineage>
</organism>
<feature type="transmembrane region" description="Helical" evidence="1">
    <location>
        <begin position="7"/>
        <end position="24"/>
    </location>
</feature>
<reference evidence="2" key="1">
    <citation type="submission" date="2021-10" db="EMBL/GenBank/DDBJ databases">
        <title>Gramella sp. ASW11-100T, isolated from marine sediment.</title>
        <authorList>
            <person name="Xia C."/>
        </authorList>
    </citation>
    <scope>NUCLEOTIDE SEQUENCE</scope>
    <source>
        <strain evidence="2">ASW11-100</strain>
    </source>
</reference>
<dbReference type="EMBL" id="JAJBZG010000001">
    <property type="protein sequence ID" value="MCB7479763.1"/>
    <property type="molecule type" value="Genomic_DNA"/>
</dbReference>
<dbReference type="AlphaFoldDB" id="A0A9X1RT18"/>
<evidence type="ECO:0000313" key="2">
    <source>
        <dbReference type="EMBL" id="MCB7479763.1"/>
    </source>
</evidence>
<gene>
    <name evidence="2" type="ORF">LGQ90_00675</name>
</gene>
<keyword evidence="3" id="KW-1185">Reference proteome</keyword>
<keyword evidence="1" id="KW-1133">Transmembrane helix</keyword>
<proteinExistence type="predicted"/>
<keyword evidence="1" id="KW-0812">Transmembrane</keyword>
<evidence type="ECO:0000256" key="1">
    <source>
        <dbReference type="SAM" id="Phobius"/>
    </source>
</evidence>
<name>A0A9X1RT18_9FLAO</name>